<comment type="caution">
    <text evidence="1">The sequence shown here is derived from an EMBL/GenBank/DDBJ whole genome shotgun (WGS) entry which is preliminary data.</text>
</comment>
<dbReference type="AlphaFoldDB" id="A0A5J9WQD3"/>
<keyword evidence="2" id="KW-1185">Reference proteome</keyword>
<gene>
    <name evidence="1" type="ORF">EJB05_00817</name>
</gene>
<dbReference type="EMBL" id="RWGY01000002">
    <property type="protein sequence ID" value="TVU49504.1"/>
    <property type="molecule type" value="Genomic_DNA"/>
</dbReference>
<organism evidence="1 2">
    <name type="scientific">Eragrostis curvula</name>
    <name type="common">weeping love grass</name>
    <dbReference type="NCBI Taxonomy" id="38414"/>
    <lineage>
        <taxon>Eukaryota</taxon>
        <taxon>Viridiplantae</taxon>
        <taxon>Streptophyta</taxon>
        <taxon>Embryophyta</taxon>
        <taxon>Tracheophyta</taxon>
        <taxon>Spermatophyta</taxon>
        <taxon>Magnoliopsida</taxon>
        <taxon>Liliopsida</taxon>
        <taxon>Poales</taxon>
        <taxon>Poaceae</taxon>
        <taxon>PACMAD clade</taxon>
        <taxon>Chloridoideae</taxon>
        <taxon>Eragrostideae</taxon>
        <taxon>Eragrostidinae</taxon>
        <taxon>Eragrostis</taxon>
    </lineage>
</organism>
<sequence length="150" mass="15981">MKGFIIAASALSKRHVYPLPWPKKRGAASLVVAVVQGAVPGRGEGCGGVFSGVRFIAVQQSGQRASLINAVSTLQFRSLNLPLDRMKRSCDSAGRPQSVLQFLSVPYKISGGMRASATGVTHGEYGSASRPPHKTSDFTAWPFGLLFVYT</sequence>
<evidence type="ECO:0000313" key="2">
    <source>
        <dbReference type="Proteomes" id="UP000324897"/>
    </source>
</evidence>
<proteinExistence type="predicted"/>
<dbReference type="Proteomes" id="UP000324897">
    <property type="component" value="Chromosome 6"/>
</dbReference>
<protein>
    <submittedName>
        <fullName evidence="1">Uncharacterized protein</fullName>
    </submittedName>
</protein>
<feature type="non-terminal residue" evidence="1">
    <location>
        <position position="1"/>
    </location>
</feature>
<dbReference type="Gramene" id="TVU49504">
    <property type="protein sequence ID" value="TVU49504"/>
    <property type="gene ID" value="EJB05_00817"/>
</dbReference>
<evidence type="ECO:0000313" key="1">
    <source>
        <dbReference type="EMBL" id="TVU49504.1"/>
    </source>
</evidence>
<accession>A0A5J9WQD3</accession>
<name>A0A5J9WQD3_9POAL</name>
<reference evidence="1 2" key="1">
    <citation type="journal article" date="2019" name="Sci. Rep.">
        <title>A high-quality genome of Eragrostis curvula grass provides insights into Poaceae evolution and supports new strategies to enhance forage quality.</title>
        <authorList>
            <person name="Carballo J."/>
            <person name="Santos B.A.C.M."/>
            <person name="Zappacosta D."/>
            <person name="Garbus I."/>
            <person name="Selva J.P."/>
            <person name="Gallo C.A."/>
            <person name="Diaz A."/>
            <person name="Albertini E."/>
            <person name="Caccamo M."/>
            <person name="Echenique V."/>
        </authorList>
    </citation>
    <scope>NUCLEOTIDE SEQUENCE [LARGE SCALE GENOMIC DNA]</scope>
    <source>
        <strain evidence="2">cv. Victoria</strain>
        <tissue evidence="1">Leaf</tissue>
    </source>
</reference>